<dbReference type="EMBL" id="PHWZ01000828">
    <property type="protein sequence ID" value="TEY30975.1"/>
    <property type="molecule type" value="Genomic_DNA"/>
</dbReference>
<evidence type="ECO:0000256" key="1">
    <source>
        <dbReference type="SAM" id="Phobius"/>
    </source>
</evidence>
<evidence type="ECO:0000313" key="3">
    <source>
        <dbReference type="Proteomes" id="UP000297299"/>
    </source>
</evidence>
<organism evidence="2 3">
    <name type="scientific">Botryotinia calthae</name>
    <dbReference type="NCBI Taxonomy" id="38488"/>
    <lineage>
        <taxon>Eukaryota</taxon>
        <taxon>Fungi</taxon>
        <taxon>Dikarya</taxon>
        <taxon>Ascomycota</taxon>
        <taxon>Pezizomycotina</taxon>
        <taxon>Leotiomycetes</taxon>
        <taxon>Helotiales</taxon>
        <taxon>Sclerotiniaceae</taxon>
        <taxon>Botryotinia</taxon>
    </lineage>
</organism>
<dbReference type="Proteomes" id="UP000297299">
    <property type="component" value="Unassembled WGS sequence"/>
</dbReference>
<proteinExistence type="predicted"/>
<keyword evidence="1" id="KW-0812">Transmembrane</keyword>
<keyword evidence="1" id="KW-1133">Transmembrane helix</keyword>
<gene>
    <name evidence="2" type="ORF">BOTCAL_0832g00020</name>
</gene>
<accession>A0A4Y8CG21</accession>
<sequence length="86" mass="9708">MVRVFLVKSGFLSIVDVVGFVVVLVVVGSELLVDSFNDEEIISIYDFWSKFYEGNTSSIKVRDRRLLKVIAFLSKPFGQKNLSMDG</sequence>
<keyword evidence="1" id="KW-0472">Membrane</keyword>
<name>A0A4Y8CG21_9HELO</name>
<feature type="transmembrane region" description="Helical" evidence="1">
    <location>
        <begin position="12"/>
        <end position="33"/>
    </location>
</feature>
<dbReference type="AlphaFoldDB" id="A0A4Y8CG21"/>
<keyword evidence="3" id="KW-1185">Reference proteome</keyword>
<protein>
    <submittedName>
        <fullName evidence="2">Uncharacterized protein</fullName>
    </submittedName>
</protein>
<comment type="caution">
    <text evidence="2">The sequence shown here is derived from an EMBL/GenBank/DDBJ whole genome shotgun (WGS) entry which is preliminary data.</text>
</comment>
<reference evidence="2 3" key="1">
    <citation type="submission" date="2017-11" db="EMBL/GenBank/DDBJ databases">
        <title>Comparative genomics of Botrytis spp.</title>
        <authorList>
            <person name="Valero-Jimenez C.A."/>
            <person name="Tapia P."/>
            <person name="Veloso J."/>
            <person name="Silva-Moreno E."/>
            <person name="Staats M."/>
            <person name="Valdes J.H."/>
            <person name="Van Kan J.A.L."/>
        </authorList>
    </citation>
    <scope>NUCLEOTIDE SEQUENCE [LARGE SCALE GENOMIC DNA]</scope>
    <source>
        <strain evidence="2 3">MUCL2830</strain>
    </source>
</reference>
<evidence type="ECO:0000313" key="2">
    <source>
        <dbReference type="EMBL" id="TEY30975.1"/>
    </source>
</evidence>